<proteinExistence type="predicted"/>
<dbReference type="EMBL" id="CP030840">
    <property type="protein sequence ID" value="AXC11495.1"/>
    <property type="molecule type" value="Genomic_DNA"/>
</dbReference>
<evidence type="ECO:0000313" key="2">
    <source>
        <dbReference type="EMBL" id="AXC11495.1"/>
    </source>
</evidence>
<evidence type="ECO:0000313" key="3">
    <source>
        <dbReference type="Proteomes" id="UP000253606"/>
    </source>
</evidence>
<reference evidence="2 3" key="1">
    <citation type="journal article" date="2018" name="Front. Microbiol.">
        <title>Hydrolytic Capabilities as a Key to Environmental Success: Chitinolytic and Cellulolytic Acidobacteria From Acidic Sub-arctic Soils and Boreal Peatlands.</title>
        <authorList>
            <person name="Belova S.E."/>
            <person name="Ravin N.V."/>
            <person name="Pankratov T.A."/>
            <person name="Rakitin A.L."/>
            <person name="Ivanova A.A."/>
            <person name="Beletsky A.V."/>
            <person name="Mardanov A.V."/>
            <person name="Sinninghe Damste J.S."/>
            <person name="Dedysh S.N."/>
        </authorList>
    </citation>
    <scope>NUCLEOTIDE SEQUENCE [LARGE SCALE GENOMIC DNA]</scope>
    <source>
        <strain evidence="2 3">SBC82</strain>
    </source>
</reference>
<feature type="region of interest" description="Disordered" evidence="1">
    <location>
        <begin position="26"/>
        <end position="51"/>
    </location>
</feature>
<dbReference type="Proteomes" id="UP000253606">
    <property type="component" value="Chromosome"/>
</dbReference>
<gene>
    <name evidence="2" type="ORF">ACPOL_2171</name>
</gene>
<name>A0A2Z5FYK4_9BACT</name>
<evidence type="ECO:0000256" key="1">
    <source>
        <dbReference type="SAM" id="MobiDB-lite"/>
    </source>
</evidence>
<accession>A0A2Z5FYK4</accession>
<protein>
    <submittedName>
        <fullName evidence="2">Uncharacterized protein</fullName>
    </submittedName>
</protein>
<dbReference type="KEGG" id="abas:ACPOL_2171"/>
<sequence length="51" mass="5319">MAQWAGTANPSPIMTLVSSSSVIVADSSSKHQDNDTEASATKLGISLYGHR</sequence>
<dbReference type="AlphaFoldDB" id="A0A2Z5FYK4"/>
<organism evidence="2 3">
    <name type="scientific">Acidisarcina polymorpha</name>
    <dbReference type="NCBI Taxonomy" id="2211140"/>
    <lineage>
        <taxon>Bacteria</taxon>
        <taxon>Pseudomonadati</taxon>
        <taxon>Acidobacteriota</taxon>
        <taxon>Terriglobia</taxon>
        <taxon>Terriglobales</taxon>
        <taxon>Acidobacteriaceae</taxon>
        <taxon>Acidisarcina</taxon>
    </lineage>
</organism>
<keyword evidence="3" id="KW-1185">Reference proteome</keyword>